<keyword evidence="6 13" id="KW-0479">Metal-binding</keyword>
<dbReference type="InterPro" id="IPR010978">
    <property type="entry name" value="tRNA-bd_arm"/>
</dbReference>
<evidence type="ECO:0000256" key="12">
    <source>
        <dbReference type="ARBA" id="ARBA00049255"/>
    </source>
</evidence>
<dbReference type="GO" id="GO:0000049">
    <property type="term" value="F:tRNA binding"/>
    <property type="evidence" value="ECO:0007669"/>
    <property type="project" value="InterPro"/>
</dbReference>
<evidence type="ECO:0000256" key="11">
    <source>
        <dbReference type="ARBA" id="ARBA00023146"/>
    </source>
</evidence>
<keyword evidence="9 13" id="KW-0460">Magnesium</keyword>
<evidence type="ECO:0000256" key="10">
    <source>
        <dbReference type="ARBA" id="ARBA00022917"/>
    </source>
</evidence>
<name>A0A934X3W5_9MICO</name>
<proteinExistence type="inferred from homology"/>
<evidence type="ECO:0000256" key="13">
    <source>
        <dbReference type="HAMAP-Rule" id="MF_00281"/>
    </source>
</evidence>
<evidence type="ECO:0000313" key="15">
    <source>
        <dbReference type="EMBL" id="MBK6300577.1"/>
    </source>
</evidence>
<dbReference type="Gene3D" id="3.30.930.10">
    <property type="entry name" value="Bira Bifunctional Protein, Domain 2"/>
    <property type="match status" value="1"/>
</dbReference>
<organism evidence="15 17">
    <name type="scientific">Candidatus Phosphoribacter hodrii</name>
    <dbReference type="NCBI Taxonomy" id="2953743"/>
    <lineage>
        <taxon>Bacteria</taxon>
        <taxon>Bacillati</taxon>
        <taxon>Actinomycetota</taxon>
        <taxon>Actinomycetes</taxon>
        <taxon>Micrococcales</taxon>
        <taxon>Dermatophilaceae</taxon>
        <taxon>Candidatus Phosphoribacter</taxon>
    </lineage>
</organism>
<dbReference type="InterPro" id="IPR045864">
    <property type="entry name" value="aa-tRNA-synth_II/BPL/LPL"/>
</dbReference>
<dbReference type="Proteomes" id="UP000886632">
    <property type="component" value="Unassembled WGS sequence"/>
</dbReference>
<evidence type="ECO:0000256" key="4">
    <source>
        <dbReference type="ARBA" id="ARBA00022490"/>
    </source>
</evidence>
<dbReference type="SUPFAM" id="SSF55681">
    <property type="entry name" value="Class II aaRS and biotin synthetases"/>
    <property type="match status" value="1"/>
</dbReference>
<dbReference type="Pfam" id="PF01409">
    <property type="entry name" value="tRNA-synt_2d"/>
    <property type="match status" value="1"/>
</dbReference>
<evidence type="ECO:0000256" key="2">
    <source>
        <dbReference type="ARBA" id="ARBA00010207"/>
    </source>
</evidence>
<reference evidence="15 17" key="1">
    <citation type="submission" date="2020-10" db="EMBL/GenBank/DDBJ databases">
        <title>Connecting structure to function with the recovery of over 1000 high-quality activated sludge metagenome-assembled genomes encoding full-length rRNA genes using long-read sequencing.</title>
        <authorList>
            <person name="Singleton C.M."/>
            <person name="Petriglieri F."/>
            <person name="Kristensen J.M."/>
            <person name="Kirkegaard R.H."/>
            <person name="Michaelsen T.Y."/>
            <person name="Andersen M.H."/>
            <person name="Karst S.M."/>
            <person name="Dueholm M.S."/>
            <person name="Nielsen P.H."/>
            <person name="Albertsen M."/>
        </authorList>
    </citation>
    <scope>NUCLEOTIDE SEQUENCE [LARGE SCALE GENOMIC DNA]</scope>
    <source>
        <strain evidence="15">AalE_18-Q3-R2-46_BAT3C.188</strain>
        <strain evidence="16">Ribe_18-Q3-R11-54_MAXAC.001</strain>
    </source>
</reference>
<dbReference type="InterPro" id="IPR006195">
    <property type="entry name" value="aa-tRNA-synth_II"/>
</dbReference>
<dbReference type="AlphaFoldDB" id="A0A934X3W5"/>
<dbReference type="EMBL" id="JADKGK010000021">
    <property type="protein sequence ID" value="MBL0004702.1"/>
    <property type="molecule type" value="Genomic_DNA"/>
</dbReference>
<dbReference type="NCBIfam" id="TIGR00468">
    <property type="entry name" value="pheS"/>
    <property type="match status" value="1"/>
</dbReference>
<dbReference type="PANTHER" id="PTHR11538">
    <property type="entry name" value="PHENYLALANYL-TRNA SYNTHETASE"/>
    <property type="match status" value="1"/>
</dbReference>
<evidence type="ECO:0000256" key="3">
    <source>
        <dbReference type="ARBA" id="ARBA00011209"/>
    </source>
</evidence>
<comment type="similarity">
    <text evidence="2 13">Belongs to the class-II aminoacyl-tRNA synthetase family. Phe-tRNA synthetase alpha subunit type 1 subfamily.</text>
</comment>
<keyword evidence="7 13" id="KW-0547">Nucleotide-binding</keyword>
<evidence type="ECO:0000256" key="8">
    <source>
        <dbReference type="ARBA" id="ARBA00022840"/>
    </source>
</evidence>
<gene>
    <name evidence="13 15" type="primary">pheS</name>
    <name evidence="15" type="ORF">IPF40_05835</name>
    <name evidence="16" type="ORF">IPP00_12175</name>
</gene>
<comment type="catalytic activity">
    <reaction evidence="12 13">
        <text>tRNA(Phe) + L-phenylalanine + ATP = L-phenylalanyl-tRNA(Phe) + AMP + diphosphate + H(+)</text>
        <dbReference type="Rhea" id="RHEA:19413"/>
        <dbReference type="Rhea" id="RHEA-COMP:9668"/>
        <dbReference type="Rhea" id="RHEA-COMP:9699"/>
        <dbReference type="ChEBI" id="CHEBI:15378"/>
        <dbReference type="ChEBI" id="CHEBI:30616"/>
        <dbReference type="ChEBI" id="CHEBI:33019"/>
        <dbReference type="ChEBI" id="CHEBI:58095"/>
        <dbReference type="ChEBI" id="CHEBI:78442"/>
        <dbReference type="ChEBI" id="CHEBI:78531"/>
        <dbReference type="ChEBI" id="CHEBI:456215"/>
        <dbReference type="EC" id="6.1.1.20"/>
    </reaction>
</comment>
<evidence type="ECO:0000256" key="9">
    <source>
        <dbReference type="ARBA" id="ARBA00022842"/>
    </source>
</evidence>
<feature type="domain" description="Aminoacyl-transfer RNA synthetases class-II family profile" evidence="14">
    <location>
        <begin position="131"/>
        <end position="334"/>
    </location>
</feature>
<dbReference type="GO" id="GO:0000287">
    <property type="term" value="F:magnesium ion binding"/>
    <property type="evidence" value="ECO:0007669"/>
    <property type="project" value="UniProtKB-UniRule"/>
</dbReference>
<keyword evidence="5 13" id="KW-0436">Ligase</keyword>
<dbReference type="HAMAP" id="MF_00281">
    <property type="entry name" value="Phe_tRNA_synth_alpha1"/>
    <property type="match status" value="1"/>
</dbReference>
<dbReference type="GO" id="GO:0006432">
    <property type="term" value="P:phenylalanyl-tRNA aminoacylation"/>
    <property type="evidence" value="ECO:0007669"/>
    <property type="project" value="UniProtKB-UniRule"/>
</dbReference>
<protein>
    <recommendedName>
        <fullName evidence="13">Phenylalanine--tRNA ligase alpha subunit</fullName>
        <ecNumber evidence="13">6.1.1.20</ecNumber>
    </recommendedName>
    <alternativeName>
        <fullName evidence="13">Phenylalanyl-tRNA synthetase alpha subunit</fullName>
        <shortName evidence="13">PheRS</shortName>
    </alternativeName>
</protein>
<dbReference type="InterPro" id="IPR004188">
    <property type="entry name" value="Phe-tRNA_ligase_II_N"/>
</dbReference>
<comment type="subcellular location">
    <subcellularLocation>
        <location evidence="1 13">Cytoplasm</location>
    </subcellularLocation>
</comment>
<dbReference type="PANTHER" id="PTHR11538:SF41">
    <property type="entry name" value="PHENYLALANINE--TRNA LIGASE, MITOCHONDRIAL"/>
    <property type="match status" value="1"/>
</dbReference>
<evidence type="ECO:0000256" key="1">
    <source>
        <dbReference type="ARBA" id="ARBA00004496"/>
    </source>
</evidence>
<keyword evidence="11 13" id="KW-0030">Aminoacyl-tRNA synthetase</keyword>
<accession>A0A934X3W5</accession>
<dbReference type="EMBL" id="JADIXZ010000004">
    <property type="protein sequence ID" value="MBK6300577.1"/>
    <property type="molecule type" value="Genomic_DNA"/>
</dbReference>
<comment type="cofactor">
    <cofactor evidence="13">
        <name>Mg(2+)</name>
        <dbReference type="ChEBI" id="CHEBI:18420"/>
    </cofactor>
    <text evidence="13">Binds 2 magnesium ions per tetramer.</text>
</comment>
<evidence type="ECO:0000259" key="14">
    <source>
        <dbReference type="PROSITE" id="PS50862"/>
    </source>
</evidence>
<evidence type="ECO:0000256" key="5">
    <source>
        <dbReference type="ARBA" id="ARBA00022598"/>
    </source>
</evidence>
<dbReference type="InterPro" id="IPR004529">
    <property type="entry name" value="Phe-tRNA-synth_IIc_asu"/>
</dbReference>
<keyword evidence="4 13" id="KW-0963">Cytoplasm</keyword>
<sequence>MSGPTAPLDPAPLEPAALDAALDAAREAFAAAGDLDALKAARLAHVDKGAIAAARREIGALPPAAKAEAGKLVGAALDAVRAAYTSREEALQAVRDERILVEERVDVTMPTARRPLGARHPIELTQERLADIFIGMGWEVAEGPELESEWMNFDALNLGKDHPARQMQDTFFVDPPDGGLVLRTQTSPIQIRSMLTRKPPIYVVAPGKVFRTDDLDATHTPVFHQIELLAVDKGLTMAHLRGAIDHFVRAMFGDVKTRVRASYFPFTEPSMETDFQCFVCRGADDACRLCGGTGWIELGGSGMVNRKVFAACGIDPDVYTGFAFGFGIERALQLRNGVSDMRDMVEGDVRFSGQFGMAV</sequence>
<comment type="subunit">
    <text evidence="3 13">Tetramer of two alpha and two beta subunits.</text>
</comment>
<dbReference type="Proteomes" id="UP000718281">
    <property type="component" value="Unassembled WGS sequence"/>
</dbReference>
<dbReference type="GO" id="GO:0005737">
    <property type="term" value="C:cytoplasm"/>
    <property type="evidence" value="ECO:0007669"/>
    <property type="project" value="UniProtKB-SubCell"/>
</dbReference>
<keyword evidence="8 13" id="KW-0067">ATP-binding</keyword>
<dbReference type="GO" id="GO:0005524">
    <property type="term" value="F:ATP binding"/>
    <property type="evidence" value="ECO:0007669"/>
    <property type="project" value="UniProtKB-UniRule"/>
</dbReference>
<feature type="binding site" evidence="13">
    <location>
        <position position="268"/>
    </location>
    <ligand>
        <name>Mg(2+)</name>
        <dbReference type="ChEBI" id="CHEBI:18420"/>
        <note>shared with beta subunit</note>
    </ligand>
</feature>
<dbReference type="InterPro" id="IPR022911">
    <property type="entry name" value="Phe_tRNA_ligase_alpha1_bac"/>
</dbReference>
<dbReference type="PROSITE" id="PS50862">
    <property type="entry name" value="AA_TRNA_LIGASE_II"/>
    <property type="match status" value="1"/>
</dbReference>
<evidence type="ECO:0000256" key="6">
    <source>
        <dbReference type="ARBA" id="ARBA00022723"/>
    </source>
</evidence>
<dbReference type="CDD" id="cd00496">
    <property type="entry name" value="PheRS_alpha_core"/>
    <property type="match status" value="1"/>
</dbReference>
<evidence type="ECO:0000313" key="17">
    <source>
        <dbReference type="Proteomes" id="UP000718281"/>
    </source>
</evidence>
<evidence type="ECO:0000256" key="7">
    <source>
        <dbReference type="ARBA" id="ARBA00022741"/>
    </source>
</evidence>
<dbReference type="EC" id="6.1.1.20" evidence="13"/>
<dbReference type="GO" id="GO:0004826">
    <property type="term" value="F:phenylalanine-tRNA ligase activity"/>
    <property type="evidence" value="ECO:0007669"/>
    <property type="project" value="UniProtKB-UniRule"/>
</dbReference>
<dbReference type="Pfam" id="PF02912">
    <property type="entry name" value="Phe_tRNA-synt_N"/>
    <property type="match status" value="1"/>
</dbReference>
<keyword evidence="10 13" id="KW-0648">Protein biosynthesis</keyword>
<comment type="caution">
    <text evidence="15">The sequence shown here is derived from an EMBL/GenBank/DDBJ whole genome shotgun (WGS) entry which is preliminary data.</text>
</comment>
<evidence type="ECO:0000313" key="16">
    <source>
        <dbReference type="EMBL" id="MBL0004702.1"/>
    </source>
</evidence>
<dbReference type="InterPro" id="IPR002319">
    <property type="entry name" value="Phenylalanyl-tRNA_Synthase"/>
</dbReference>
<dbReference type="SUPFAM" id="SSF46589">
    <property type="entry name" value="tRNA-binding arm"/>
    <property type="match status" value="1"/>
</dbReference>